<dbReference type="EMBL" id="GG657899">
    <property type="protein sequence ID" value="EEF79540.1"/>
    <property type="molecule type" value="Genomic_DNA"/>
</dbReference>
<protein>
    <submittedName>
        <fullName evidence="1">Uncharacterized protein</fullName>
    </submittedName>
</protein>
<organism evidence="1 2">
    <name type="scientific">Methylophaga thiooxydans DMS010</name>
    <dbReference type="NCBI Taxonomy" id="637616"/>
    <lineage>
        <taxon>Bacteria</taxon>
        <taxon>Pseudomonadati</taxon>
        <taxon>Pseudomonadota</taxon>
        <taxon>Gammaproteobacteria</taxon>
        <taxon>Thiotrichales</taxon>
        <taxon>Piscirickettsiaceae</taxon>
        <taxon>Methylophaga</taxon>
    </lineage>
</organism>
<dbReference type="HOGENOM" id="CLU_3253995_0_0_6"/>
<accession>C0N6F3</accession>
<reference evidence="1 2" key="1">
    <citation type="journal article" date="2011" name="J. Bacteriol.">
        <title>Draft genome sequence of the chemolithoheterotrophic, halophilic methylotroph Methylophaga thiooxydans DMS010.</title>
        <authorList>
            <person name="Boden R."/>
            <person name="Ferriera S."/>
            <person name="Johnson J."/>
            <person name="Kelly D.P."/>
            <person name="Murrell J.C."/>
            <person name="Schafer H."/>
        </authorList>
    </citation>
    <scope>NUCLEOTIDE SEQUENCE [LARGE SCALE GENOMIC DNA]</scope>
    <source>
        <strain evidence="1 2">DMS010</strain>
    </source>
</reference>
<dbReference type="Proteomes" id="UP000004679">
    <property type="component" value="Unassembled WGS sequence"/>
</dbReference>
<proteinExistence type="predicted"/>
<name>C0N6F3_9GAMM</name>
<evidence type="ECO:0000313" key="2">
    <source>
        <dbReference type="Proteomes" id="UP000004679"/>
    </source>
</evidence>
<dbReference type="AlphaFoldDB" id="C0N6F3"/>
<sequence length="42" mass="5086">MRPSYIPSWRDQSQVTDFYNNARAFKIYRQSIEDCSIISKNR</sequence>
<keyword evidence="2" id="KW-1185">Reference proteome</keyword>
<gene>
    <name evidence="1" type="ORF">MDMS009_2127</name>
</gene>
<evidence type="ECO:0000313" key="1">
    <source>
        <dbReference type="EMBL" id="EEF79540.1"/>
    </source>
</evidence>